<accession>A0A2N6SW79</accession>
<feature type="transmembrane region" description="Helical" evidence="1">
    <location>
        <begin position="21"/>
        <end position="42"/>
    </location>
</feature>
<dbReference type="Proteomes" id="UP000235363">
    <property type="component" value="Unassembled WGS sequence"/>
</dbReference>
<protein>
    <recommendedName>
        <fullName evidence="4">ABC transporter permease</fullName>
    </recommendedName>
</protein>
<feature type="transmembrane region" description="Helical" evidence="1">
    <location>
        <begin position="188"/>
        <end position="210"/>
    </location>
</feature>
<organism evidence="2 3">
    <name type="scientific">Corynebacterium xerosis</name>
    <dbReference type="NCBI Taxonomy" id="1725"/>
    <lineage>
        <taxon>Bacteria</taxon>
        <taxon>Bacillati</taxon>
        <taxon>Actinomycetota</taxon>
        <taxon>Actinomycetes</taxon>
        <taxon>Mycobacteriales</taxon>
        <taxon>Corynebacteriaceae</taxon>
        <taxon>Corynebacterium</taxon>
    </lineage>
</organism>
<feature type="transmembrane region" description="Helical" evidence="1">
    <location>
        <begin position="336"/>
        <end position="354"/>
    </location>
</feature>
<feature type="transmembrane region" description="Helical" evidence="1">
    <location>
        <begin position="222"/>
        <end position="243"/>
    </location>
</feature>
<dbReference type="AlphaFoldDB" id="A0A2N6SW79"/>
<evidence type="ECO:0000313" key="3">
    <source>
        <dbReference type="Proteomes" id="UP000235363"/>
    </source>
</evidence>
<evidence type="ECO:0000313" key="2">
    <source>
        <dbReference type="EMBL" id="PMC61327.1"/>
    </source>
</evidence>
<feature type="transmembrane region" description="Helical" evidence="1">
    <location>
        <begin position="249"/>
        <end position="269"/>
    </location>
</feature>
<proteinExistence type="predicted"/>
<feature type="transmembrane region" description="Helical" evidence="1">
    <location>
        <begin position="276"/>
        <end position="297"/>
    </location>
</feature>
<dbReference type="EMBL" id="PNHF01000033">
    <property type="protein sequence ID" value="PMC61327.1"/>
    <property type="molecule type" value="Genomic_DNA"/>
</dbReference>
<name>A0A2N6SW79_9CORY</name>
<evidence type="ECO:0008006" key="4">
    <source>
        <dbReference type="Google" id="ProtNLM"/>
    </source>
</evidence>
<keyword evidence="1" id="KW-1133">Transmembrane helix</keyword>
<keyword evidence="1" id="KW-0812">Transmembrane</keyword>
<sequence length="370" mass="37930">MEVQGMSENESTTAAGSRWGRVWGMVSVAAVALTLLAVAFVWPSAEGEADGISVAVTGQPEAVEGFVQAAEGGLGEVVDIVAVDDRDAAVAGIEQREFIGALVLGQEPEVLTASANGQVPAAFMTEMASQVQINASEQMYAGVTGQLQEALASGEGDPATMLNQLPESLPAVQVTDVVPYSEGDPNGVGLTTAGIPLTVGTLLASILIAFTVAGRWQRINAVLGLGVGGGLILTLVLGTWLQVYPGSFGLVWAALSLSLTATSALFVGLHGLLGRAGLGIAAAVTLFAAMPWAAFAVPYQFLPAGLGHIGQWLIPGATTTLTRTVSYFPDATASTSWWALAIWAAGGLILALLARQKRPSETAAAPTVRH</sequence>
<evidence type="ECO:0000256" key="1">
    <source>
        <dbReference type="SAM" id="Phobius"/>
    </source>
</evidence>
<reference evidence="2 3" key="1">
    <citation type="submission" date="2017-09" db="EMBL/GenBank/DDBJ databases">
        <title>Bacterial strain isolated from the female urinary microbiota.</title>
        <authorList>
            <person name="Thomas-White K."/>
            <person name="Kumar N."/>
            <person name="Forster S."/>
            <person name="Putonti C."/>
            <person name="Lawley T."/>
            <person name="Wolfe A.J."/>
        </authorList>
    </citation>
    <scope>NUCLEOTIDE SEQUENCE [LARGE SCALE GENOMIC DNA]</scope>
    <source>
        <strain evidence="2 3">UMB0908</strain>
    </source>
</reference>
<gene>
    <name evidence="2" type="ORF">CJ204_11585</name>
</gene>
<comment type="caution">
    <text evidence="2">The sequence shown here is derived from an EMBL/GenBank/DDBJ whole genome shotgun (WGS) entry which is preliminary data.</text>
</comment>
<keyword evidence="1" id="KW-0472">Membrane</keyword>